<dbReference type="RefSeq" id="WP_189330618.1">
    <property type="nucleotide sequence ID" value="NZ_AP023356.1"/>
</dbReference>
<evidence type="ECO:0000259" key="1">
    <source>
        <dbReference type="PROSITE" id="PS51186"/>
    </source>
</evidence>
<evidence type="ECO:0000313" key="3">
    <source>
        <dbReference type="Proteomes" id="UP000676967"/>
    </source>
</evidence>
<name>A0ABN6CQM0_9ACTN</name>
<accession>A0ABN6CQM0</accession>
<dbReference type="Proteomes" id="UP000676967">
    <property type="component" value="Chromosome"/>
</dbReference>
<dbReference type="PANTHER" id="PTHR39173:SF1">
    <property type="entry name" value="ACETYLTRANSFERASE"/>
    <property type="match status" value="1"/>
</dbReference>
<gene>
    <name evidence="2" type="ORF">Aiant_81590</name>
</gene>
<keyword evidence="3" id="KW-1185">Reference proteome</keyword>
<evidence type="ECO:0000313" key="2">
    <source>
        <dbReference type="EMBL" id="BCJ47502.1"/>
    </source>
</evidence>
<dbReference type="SUPFAM" id="SSF55729">
    <property type="entry name" value="Acyl-CoA N-acyltransferases (Nat)"/>
    <property type="match status" value="1"/>
</dbReference>
<sequence length="179" mass="20114">MARLGAPIVSVHASFLAAMAEFRAEGRGAAADRTEIGREIRTFGASWTTPEGFDAYVRWLVDQAREDAPRPEGYVPVTNLWLTDETEYLGRIAIRHRLTDQLREAGGHIGYEVRPSARRRGHATRMLREALAVARGLGIDSALLTCEIDNEVSRRVIERNGGVLEDRRGNKWRYWVPTA</sequence>
<feature type="domain" description="N-acetyltransferase" evidence="1">
    <location>
        <begin position="38"/>
        <end position="179"/>
    </location>
</feature>
<dbReference type="InterPro" id="IPR016181">
    <property type="entry name" value="Acyl_CoA_acyltransferase"/>
</dbReference>
<dbReference type="PANTHER" id="PTHR39173">
    <property type="entry name" value="ACETYLTRANSFERASE"/>
    <property type="match status" value="1"/>
</dbReference>
<protein>
    <recommendedName>
        <fullName evidence="1">N-acetyltransferase domain-containing protein</fullName>
    </recommendedName>
</protein>
<reference evidence="2 3" key="1">
    <citation type="submission" date="2020-08" db="EMBL/GenBank/DDBJ databases">
        <title>Whole genome shotgun sequence of Actinoplanes ianthinogenes NBRC 13996.</title>
        <authorList>
            <person name="Komaki H."/>
            <person name="Tamura T."/>
        </authorList>
    </citation>
    <scope>NUCLEOTIDE SEQUENCE [LARGE SCALE GENOMIC DNA]</scope>
    <source>
        <strain evidence="2 3">NBRC 13996</strain>
    </source>
</reference>
<dbReference type="Pfam" id="PF13302">
    <property type="entry name" value="Acetyltransf_3"/>
    <property type="match status" value="1"/>
</dbReference>
<dbReference type="CDD" id="cd04301">
    <property type="entry name" value="NAT_SF"/>
    <property type="match status" value="1"/>
</dbReference>
<dbReference type="Gene3D" id="3.40.630.30">
    <property type="match status" value="1"/>
</dbReference>
<dbReference type="PROSITE" id="PS51186">
    <property type="entry name" value="GNAT"/>
    <property type="match status" value="1"/>
</dbReference>
<organism evidence="2 3">
    <name type="scientific">Actinoplanes ianthinogenes</name>
    <dbReference type="NCBI Taxonomy" id="122358"/>
    <lineage>
        <taxon>Bacteria</taxon>
        <taxon>Bacillati</taxon>
        <taxon>Actinomycetota</taxon>
        <taxon>Actinomycetes</taxon>
        <taxon>Micromonosporales</taxon>
        <taxon>Micromonosporaceae</taxon>
        <taxon>Actinoplanes</taxon>
    </lineage>
</organism>
<proteinExistence type="predicted"/>
<dbReference type="EMBL" id="AP023356">
    <property type="protein sequence ID" value="BCJ47502.1"/>
    <property type="molecule type" value="Genomic_DNA"/>
</dbReference>
<dbReference type="InterPro" id="IPR000182">
    <property type="entry name" value="GNAT_dom"/>
</dbReference>